<evidence type="ECO:0000256" key="2">
    <source>
        <dbReference type="ARBA" id="ARBA00022771"/>
    </source>
</evidence>
<dbReference type="InterPro" id="IPR000315">
    <property type="entry name" value="Znf_B-box"/>
</dbReference>
<dbReference type="PROSITE" id="PS50089">
    <property type="entry name" value="ZF_RING_2"/>
    <property type="match status" value="1"/>
</dbReference>
<keyword evidence="1" id="KW-0479">Metal-binding</keyword>
<evidence type="ECO:0000313" key="10">
    <source>
        <dbReference type="Ensembl" id="ENSLACP00000016316.1"/>
    </source>
</evidence>
<dbReference type="InterPro" id="IPR003879">
    <property type="entry name" value="Butyrophylin_SPRY"/>
</dbReference>
<dbReference type="SUPFAM" id="SSF57850">
    <property type="entry name" value="RING/U-box"/>
    <property type="match status" value="1"/>
</dbReference>
<proteinExistence type="predicted"/>
<dbReference type="Pfam" id="PF00643">
    <property type="entry name" value="zf-B_box"/>
    <property type="match status" value="1"/>
</dbReference>
<feature type="domain" description="RING-type" evidence="7">
    <location>
        <begin position="72"/>
        <end position="108"/>
    </location>
</feature>
<dbReference type="FunFam" id="2.60.120.920:FF:000004">
    <property type="entry name" value="Butyrophilin subfamily 1 member A1"/>
    <property type="match status" value="1"/>
</dbReference>
<evidence type="ECO:0000259" key="9">
    <source>
        <dbReference type="PROSITE" id="PS50188"/>
    </source>
</evidence>
<dbReference type="InterPro" id="IPR003877">
    <property type="entry name" value="SPRY_dom"/>
</dbReference>
<dbReference type="Proteomes" id="UP000008672">
    <property type="component" value="Unassembled WGS sequence"/>
</dbReference>
<dbReference type="GeneTree" id="ENSGT00940000154126"/>
<dbReference type="EMBL" id="AFYH01116600">
    <property type="status" value="NOT_ANNOTATED_CDS"/>
    <property type="molecule type" value="Genomic_DNA"/>
</dbReference>
<dbReference type="AlphaFoldDB" id="H3B345"/>
<dbReference type="Gene3D" id="2.60.120.920">
    <property type="match status" value="1"/>
</dbReference>
<feature type="coiled-coil region" evidence="5">
    <location>
        <begin position="222"/>
        <end position="249"/>
    </location>
</feature>
<evidence type="ECO:0000256" key="4">
    <source>
        <dbReference type="PROSITE-ProRule" id="PRU00024"/>
    </source>
</evidence>
<dbReference type="PRINTS" id="PR01407">
    <property type="entry name" value="BUTYPHLNCDUF"/>
</dbReference>
<reference evidence="11" key="1">
    <citation type="submission" date="2011-08" db="EMBL/GenBank/DDBJ databases">
        <title>The draft genome of Latimeria chalumnae.</title>
        <authorList>
            <person name="Di Palma F."/>
            <person name="Alfoldi J."/>
            <person name="Johnson J."/>
            <person name="Berlin A."/>
            <person name="Gnerre S."/>
            <person name="Jaffe D."/>
            <person name="MacCallum I."/>
            <person name="Young S."/>
            <person name="Walker B.J."/>
            <person name="Lander E."/>
            <person name="Lindblad-Toh K."/>
        </authorList>
    </citation>
    <scope>NUCLEOTIDE SEQUENCE [LARGE SCALE GENOMIC DNA]</scope>
    <source>
        <strain evidence="11">Wild caught</strain>
    </source>
</reference>
<dbReference type="HOGENOM" id="CLU_013137_0_3_1"/>
<feature type="compositionally biased region" description="Polar residues" evidence="6">
    <location>
        <begin position="1"/>
        <end position="11"/>
    </location>
</feature>
<dbReference type="InterPro" id="IPR001870">
    <property type="entry name" value="B30.2/SPRY"/>
</dbReference>
<dbReference type="SUPFAM" id="SSF49899">
    <property type="entry name" value="Concanavalin A-like lectins/glucanases"/>
    <property type="match status" value="1"/>
</dbReference>
<dbReference type="eggNOG" id="KOG2177">
    <property type="taxonomic scope" value="Eukaryota"/>
</dbReference>
<dbReference type="SMART" id="SM00336">
    <property type="entry name" value="BBOX"/>
    <property type="match status" value="1"/>
</dbReference>
<accession>H3B345</accession>
<keyword evidence="3" id="KW-0862">Zinc</keyword>
<dbReference type="InterPro" id="IPR043136">
    <property type="entry name" value="B30.2/SPRY_sf"/>
</dbReference>
<dbReference type="SUPFAM" id="SSF57845">
    <property type="entry name" value="B-box zinc-binding domain"/>
    <property type="match status" value="1"/>
</dbReference>
<dbReference type="PANTHER" id="PTHR24103">
    <property type="entry name" value="E3 UBIQUITIN-PROTEIN LIGASE TRIM"/>
    <property type="match status" value="1"/>
</dbReference>
<dbReference type="EMBL" id="AFYH01116597">
    <property type="status" value="NOT_ANNOTATED_CDS"/>
    <property type="molecule type" value="Genomic_DNA"/>
</dbReference>
<dbReference type="Ensembl" id="ENSLACT00000016430.1">
    <property type="protein sequence ID" value="ENSLACP00000016316.1"/>
    <property type="gene ID" value="ENSLACG00000014375.1"/>
</dbReference>
<reference evidence="10" key="2">
    <citation type="submission" date="2025-08" db="UniProtKB">
        <authorList>
            <consortium name="Ensembl"/>
        </authorList>
    </citation>
    <scope>IDENTIFICATION</scope>
</reference>
<feature type="domain" description="B30.2/SPRY" evidence="9">
    <location>
        <begin position="340"/>
        <end position="533"/>
    </location>
</feature>
<dbReference type="GO" id="GO:0008270">
    <property type="term" value="F:zinc ion binding"/>
    <property type="evidence" value="ECO:0007669"/>
    <property type="project" value="UniProtKB-KW"/>
</dbReference>
<keyword evidence="5" id="KW-0175">Coiled coil</keyword>
<dbReference type="CDD" id="cd13733">
    <property type="entry name" value="SPRY_PRY_C-I_1"/>
    <property type="match status" value="1"/>
</dbReference>
<dbReference type="InParanoid" id="H3B345"/>
<dbReference type="SMART" id="SM00449">
    <property type="entry name" value="SPRY"/>
    <property type="match status" value="1"/>
</dbReference>
<feature type="domain" description="B box-type" evidence="8">
    <location>
        <begin position="151"/>
        <end position="192"/>
    </location>
</feature>
<evidence type="ECO:0000256" key="3">
    <source>
        <dbReference type="ARBA" id="ARBA00022833"/>
    </source>
</evidence>
<organism evidence="10 11">
    <name type="scientific">Latimeria chalumnae</name>
    <name type="common">Coelacanth</name>
    <dbReference type="NCBI Taxonomy" id="7897"/>
    <lineage>
        <taxon>Eukaryota</taxon>
        <taxon>Metazoa</taxon>
        <taxon>Chordata</taxon>
        <taxon>Craniata</taxon>
        <taxon>Vertebrata</taxon>
        <taxon>Euteleostomi</taxon>
        <taxon>Coelacanthiformes</taxon>
        <taxon>Coelacanthidae</taxon>
        <taxon>Latimeria</taxon>
    </lineage>
</organism>
<dbReference type="SMART" id="SM00589">
    <property type="entry name" value="PRY"/>
    <property type="match status" value="1"/>
</dbReference>
<dbReference type="InterPro" id="IPR013083">
    <property type="entry name" value="Znf_RING/FYVE/PHD"/>
</dbReference>
<name>H3B345_LATCH</name>
<evidence type="ECO:0000313" key="11">
    <source>
        <dbReference type="Proteomes" id="UP000008672"/>
    </source>
</evidence>
<evidence type="ECO:0000259" key="8">
    <source>
        <dbReference type="PROSITE" id="PS50119"/>
    </source>
</evidence>
<dbReference type="SMART" id="SM00184">
    <property type="entry name" value="RING"/>
    <property type="match status" value="1"/>
</dbReference>
<evidence type="ECO:0000256" key="6">
    <source>
        <dbReference type="SAM" id="MobiDB-lite"/>
    </source>
</evidence>
<dbReference type="PROSITE" id="PS50188">
    <property type="entry name" value="B302_SPRY"/>
    <property type="match status" value="1"/>
</dbReference>
<dbReference type="Pfam" id="PF13765">
    <property type="entry name" value="PRY"/>
    <property type="match status" value="1"/>
</dbReference>
<dbReference type="PROSITE" id="PS50119">
    <property type="entry name" value="ZF_BBOX"/>
    <property type="match status" value="1"/>
</dbReference>
<dbReference type="InterPro" id="IPR006574">
    <property type="entry name" value="PRY"/>
</dbReference>
<dbReference type="InterPro" id="IPR001841">
    <property type="entry name" value="Znf_RING"/>
</dbReference>
<evidence type="ECO:0000256" key="1">
    <source>
        <dbReference type="ARBA" id="ARBA00022723"/>
    </source>
</evidence>
<dbReference type="InterPro" id="IPR050143">
    <property type="entry name" value="TRIM/RBCC"/>
</dbReference>
<dbReference type="OMA" id="YCEDHEE"/>
<evidence type="ECO:0000256" key="5">
    <source>
        <dbReference type="SAM" id="Coils"/>
    </source>
</evidence>
<protein>
    <submittedName>
        <fullName evidence="10">Uncharacterized protein</fullName>
    </submittedName>
</protein>
<feature type="coiled-coil region" evidence="5">
    <location>
        <begin position="273"/>
        <end position="307"/>
    </location>
</feature>
<dbReference type="EMBL" id="AFYH01116601">
    <property type="status" value="NOT_ANNOTATED_CDS"/>
    <property type="molecule type" value="Genomic_DNA"/>
</dbReference>
<dbReference type="InterPro" id="IPR013320">
    <property type="entry name" value="ConA-like_dom_sf"/>
</dbReference>
<dbReference type="Pfam" id="PF13445">
    <property type="entry name" value="zf-RING_UBOX"/>
    <property type="match status" value="1"/>
</dbReference>
<dbReference type="EMBL" id="AFYH01116599">
    <property type="status" value="NOT_ANNOTATED_CDS"/>
    <property type="molecule type" value="Genomic_DNA"/>
</dbReference>
<dbReference type="Gene3D" id="3.30.160.60">
    <property type="entry name" value="Classic Zinc Finger"/>
    <property type="match status" value="1"/>
</dbReference>
<keyword evidence="2 4" id="KW-0863">Zinc-finger</keyword>
<dbReference type="InterPro" id="IPR027370">
    <property type="entry name" value="Znf-RING_euk"/>
</dbReference>
<keyword evidence="11" id="KW-1185">Reference proteome</keyword>
<reference evidence="10" key="3">
    <citation type="submission" date="2025-09" db="UniProtKB">
        <authorList>
            <consortium name="Ensembl"/>
        </authorList>
    </citation>
    <scope>IDENTIFICATION</scope>
</reference>
<sequence length="534" mass="61255">TSAAPAATQSPHLPHHQPGHQEQASRNTEHSGADNSVQLDKQKKNFNRRLLRVKLVSVMAAQVETLGSKLKCSICKEFFKEPVILCCGHSFCETCTSNLEKFFCSYCQKEVSLRKRSPNHNLACIVKVYKANELKPETFQRGRKRHWSDEKEGFYCEDHEEKLKLFCEEDQKLICVECGLSEEHKHHNPMLINKAYDGYKVSQLSSPRILCKEMLNVIFQCVRDNESELKDLKEKANRMKTQIEEKFSKLHKFLYKEEVNLKSRLAQKEINILKWLEENGTKAEQEIPRLEQSITEVQERLNSQRAEELLKDIKGTFALGSVKFENLDTCGGLCEGEFISLINCKVWRKMITVMDPVLDSITIDPKTANPKLIVSEDGTSVQHSSKQQDVPDNPERFTFSPAVLGCEGFTSGRHYWEVEVGGASEWGVGVVRESVERESYIETSPVNGFYYLCKTSAYIVFCPQSTSIPFTVEARKIGVYLDYEGGEVSFYNADNMSHIYTYTDTFTERMYPYFNTMVDFDDSDSRLLKLMPLN</sequence>
<evidence type="ECO:0000259" key="7">
    <source>
        <dbReference type="PROSITE" id="PS50089"/>
    </source>
</evidence>
<dbReference type="Gene3D" id="3.30.40.10">
    <property type="entry name" value="Zinc/RING finger domain, C3HC4 (zinc finger)"/>
    <property type="match status" value="1"/>
</dbReference>
<feature type="region of interest" description="Disordered" evidence="6">
    <location>
        <begin position="1"/>
        <end position="39"/>
    </location>
</feature>
<dbReference type="Pfam" id="PF00622">
    <property type="entry name" value="SPRY"/>
    <property type="match status" value="1"/>
</dbReference>
<dbReference type="EMBL" id="AFYH01116598">
    <property type="status" value="NOT_ANNOTATED_CDS"/>
    <property type="molecule type" value="Genomic_DNA"/>
</dbReference>